<name>A0A2M7Q979_9BACT</name>
<evidence type="ECO:0000313" key="1">
    <source>
        <dbReference type="EMBL" id="PIY62127.1"/>
    </source>
</evidence>
<dbReference type="AlphaFoldDB" id="A0A2M7Q979"/>
<organism evidence="1 2">
    <name type="scientific">Candidatus Uhrbacteria bacterium CG_4_10_14_0_8_um_filter_58_22</name>
    <dbReference type="NCBI Taxonomy" id="1975029"/>
    <lineage>
        <taxon>Bacteria</taxon>
        <taxon>Candidatus Uhriibacteriota</taxon>
    </lineage>
</organism>
<sequence length="119" mass="12979">MRISERRVTGRPETQGRVFDVGLEPGETWEGLVAAVVWTVGQASWETASVCPHMGGLIVSEPQRRYVLAVKAFGPSMAVLVAVCCPQPSEFVGRVQATYEADRRARRSAEIEIDVSGFA</sequence>
<dbReference type="Proteomes" id="UP000230973">
    <property type="component" value="Unassembled WGS sequence"/>
</dbReference>
<protein>
    <submittedName>
        <fullName evidence="1">Uncharacterized protein</fullName>
    </submittedName>
</protein>
<reference evidence="2" key="1">
    <citation type="submission" date="2017-09" db="EMBL/GenBank/DDBJ databases">
        <title>Depth-based differentiation of microbial function through sediment-hosted aquifers and enrichment of novel symbionts in the deep terrestrial subsurface.</title>
        <authorList>
            <person name="Probst A.J."/>
            <person name="Ladd B."/>
            <person name="Jarett J.K."/>
            <person name="Geller-Mcgrath D.E."/>
            <person name="Sieber C.M.K."/>
            <person name="Emerson J.B."/>
            <person name="Anantharaman K."/>
            <person name="Thomas B.C."/>
            <person name="Malmstrom R."/>
            <person name="Stieglmeier M."/>
            <person name="Klingl A."/>
            <person name="Woyke T."/>
            <person name="Ryan C.M."/>
            <person name="Banfield J.F."/>
        </authorList>
    </citation>
    <scope>NUCLEOTIDE SEQUENCE [LARGE SCALE GENOMIC DNA]</scope>
</reference>
<gene>
    <name evidence="1" type="ORF">COY93_03880</name>
</gene>
<proteinExistence type="predicted"/>
<evidence type="ECO:0000313" key="2">
    <source>
        <dbReference type="Proteomes" id="UP000230973"/>
    </source>
</evidence>
<comment type="caution">
    <text evidence="1">The sequence shown here is derived from an EMBL/GenBank/DDBJ whole genome shotgun (WGS) entry which is preliminary data.</text>
</comment>
<dbReference type="EMBL" id="PFLC01000052">
    <property type="protein sequence ID" value="PIY62127.1"/>
    <property type="molecule type" value="Genomic_DNA"/>
</dbReference>
<accession>A0A2M7Q979</accession>